<protein>
    <recommendedName>
        <fullName evidence="3">Sterile alpha motif domain-containing protein 3</fullName>
    </recommendedName>
</protein>
<name>A0A8C5CKI8_GADMO</name>
<dbReference type="Ensembl" id="ENSGMOT00000065836.1">
    <property type="protein sequence ID" value="ENSGMOP00000062779.1"/>
    <property type="gene ID" value="ENSGMOG00000026903.1"/>
</dbReference>
<evidence type="ECO:0008006" key="3">
    <source>
        <dbReference type="Google" id="ProtNLM"/>
    </source>
</evidence>
<proteinExistence type="predicted"/>
<keyword evidence="2" id="KW-1185">Reference proteome</keyword>
<reference evidence="1" key="2">
    <citation type="submission" date="2025-09" db="UniProtKB">
        <authorList>
            <consortium name="Ensembl"/>
        </authorList>
    </citation>
    <scope>IDENTIFICATION</scope>
</reference>
<accession>A0A8C5CKI8</accession>
<evidence type="ECO:0000313" key="1">
    <source>
        <dbReference type="Ensembl" id="ENSGMOP00000062779.1"/>
    </source>
</evidence>
<sequence length="457" mass="52458">MEDSDILKLRVVLDDVNAERLILRPRPETINALITEVKNKLNLSYEFRLQFQDPEFDNALCNLVNIEDLPSKATIQVVRLIEADLSSTSTDDTVLLSDNTVSPERLCRWPEVFIVPTFSYEVENCLREGNSVLEREGRGLRLTRDQKHNLLDVMSAEIYKHKAYPSTLQIGKAAEALVRKHPCLKEHGSRTGCEGWKNSLRFKMGNYRIKLCRAGIKDVAVNGGKRSRTNPDGTASRTNIKRPRREVNFLTNYPSVETTDTLEMQRLNMVEEFKKTTAERDMLLINQQMQRTFSLRREEIVDSAPPIDELRDRWPALFCEPQVSRKQKNHLKSLCFHQPFTFFLTHTKYILLHQDESEVSQEEAVALVAVVAEDEGLTGVPFDPQHVSITLEGQVVMSTRSWTDSLVVLFGLIYALHLSYPENLSGFFEFIQVVLLNLDEGRKQLKPKLQALRNELE</sequence>
<dbReference type="PANTHER" id="PTHR31025:SF19">
    <property type="entry name" value="SI:CH73-42K18.1-RELATED"/>
    <property type="match status" value="1"/>
</dbReference>
<dbReference type="OMA" id="CEGWKNS"/>
<dbReference type="AlphaFoldDB" id="A0A8C5CKI8"/>
<dbReference type="PANTHER" id="PTHR31025">
    <property type="entry name" value="SI:CH211-196P9.1-RELATED"/>
    <property type="match status" value="1"/>
</dbReference>
<dbReference type="GeneTree" id="ENSGT00950000182912"/>
<dbReference type="Proteomes" id="UP000694546">
    <property type="component" value="Chromosome 7"/>
</dbReference>
<organism evidence="1 2">
    <name type="scientific">Gadus morhua</name>
    <name type="common">Atlantic cod</name>
    <dbReference type="NCBI Taxonomy" id="8049"/>
    <lineage>
        <taxon>Eukaryota</taxon>
        <taxon>Metazoa</taxon>
        <taxon>Chordata</taxon>
        <taxon>Craniata</taxon>
        <taxon>Vertebrata</taxon>
        <taxon>Euteleostomi</taxon>
        <taxon>Actinopterygii</taxon>
        <taxon>Neopterygii</taxon>
        <taxon>Teleostei</taxon>
        <taxon>Neoteleostei</taxon>
        <taxon>Acanthomorphata</taxon>
        <taxon>Zeiogadaria</taxon>
        <taxon>Gadariae</taxon>
        <taxon>Gadiformes</taxon>
        <taxon>Gadoidei</taxon>
        <taxon>Gadidae</taxon>
        <taxon>Gadus</taxon>
    </lineage>
</organism>
<reference evidence="1" key="1">
    <citation type="submission" date="2025-08" db="UniProtKB">
        <authorList>
            <consortium name="Ensembl"/>
        </authorList>
    </citation>
    <scope>IDENTIFICATION</scope>
</reference>
<evidence type="ECO:0000313" key="2">
    <source>
        <dbReference type="Proteomes" id="UP000694546"/>
    </source>
</evidence>